<dbReference type="Pfam" id="PF02397">
    <property type="entry name" value="Bac_transf"/>
    <property type="match status" value="1"/>
</dbReference>
<reference evidence="9 10" key="1">
    <citation type="submission" date="2024-03" db="EMBL/GenBank/DDBJ databases">
        <title>Human intestinal bacterial collection.</title>
        <authorList>
            <person name="Pauvert C."/>
            <person name="Hitch T.C.A."/>
            <person name="Clavel T."/>
        </authorList>
    </citation>
    <scope>NUCLEOTIDE SEQUENCE [LARGE SCALE GENOMIC DNA]</scope>
    <source>
        <strain evidence="9 10">CLA-AP-H27</strain>
    </source>
</reference>
<dbReference type="EMBL" id="JBBMFJ010000026">
    <property type="protein sequence ID" value="MEQ2563876.1"/>
    <property type="molecule type" value="Genomic_DNA"/>
</dbReference>
<comment type="caution">
    <text evidence="9">The sequence shown here is derived from an EMBL/GenBank/DDBJ whole genome shotgun (WGS) entry which is preliminary data.</text>
</comment>
<dbReference type="PANTHER" id="PTHR30576">
    <property type="entry name" value="COLANIC BIOSYNTHESIS UDP-GLUCOSE LIPID CARRIER TRANSFERASE"/>
    <property type="match status" value="1"/>
</dbReference>
<feature type="transmembrane region" description="Helical" evidence="7">
    <location>
        <begin position="21"/>
        <end position="38"/>
    </location>
</feature>
<feature type="domain" description="Bacterial sugar transferase" evidence="8">
    <location>
        <begin position="263"/>
        <end position="443"/>
    </location>
</feature>
<dbReference type="Proteomes" id="UP001437460">
    <property type="component" value="Unassembled WGS sequence"/>
</dbReference>
<evidence type="ECO:0000256" key="3">
    <source>
        <dbReference type="ARBA" id="ARBA00022679"/>
    </source>
</evidence>
<keyword evidence="6 7" id="KW-0472">Membrane</keyword>
<name>A0ABV1HNI1_9FIRM</name>
<keyword evidence="5 7" id="KW-1133">Transmembrane helix</keyword>
<dbReference type="InterPro" id="IPR003362">
    <property type="entry name" value="Bact_transf"/>
</dbReference>
<keyword evidence="4 7" id="KW-0812">Transmembrane</keyword>
<feature type="transmembrane region" description="Helical" evidence="7">
    <location>
        <begin position="118"/>
        <end position="137"/>
    </location>
</feature>
<dbReference type="NCBIfam" id="TIGR03025">
    <property type="entry name" value="EPS_sugtrans"/>
    <property type="match status" value="1"/>
</dbReference>
<organism evidence="9 10">
    <name type="scientific">Ventrimonas faecis</name>
    <dbReference type="NCBI Taxonomy" id="3133170"/>
    <lineage>
        <taxon>Bacteria</taxon>
        <taxon>Bacillati</taxon>
        <taxon>Bacillota</taxon>
        <taxon>Clostridia</taxon>
        <taxon>Lachnospirales</taxon>
        <taxon>Lachnospiraceae</taxon>
        <taxon>Ventrimonas</taxon>
    </lineage>
</organism>
<evidence type="ECO:0000256" key="5">
    <source>
        <dbReference type="ARBA" id="ARBA00022989"/>
    </source>
</evidence>
<keyword evidence="10" id="KW-1185">Reference proteome</keyword>
<feature type="transmembrane region" description="Helical" evidence="7">
    <location>
        <begin position="58"/>
        <end position="75"/>
    </location>
</feature>
<dbReference type="EC" id="2.7.8.-" evidence="9"/>
<comment type="subcellular location">
    <subcellularLocation>
        <location evidence="1">Membrane</location>
        <topology evidence="1">Multi-pass membrane protein</topology>
    </subcellularLocation>
</comment>
<accession>A0ABV1HNI1</accession>
<evidence type="ECO:0000313" key="9">
    <source>
        <dbReference type="EMBL" id="MEQ2563876.1"/>
    </source>
</evidence>
<feature type="transmembrane region" description="Helical" evidence="7">
    <location>
        <begin position="268"/>
        <end position="290"/>
    </location>
</feature>
<gene>
    <name evidence="9" type="ORF">WMO41_12005</name>
</gene>
<dbReference type="InterPro" id="IPR017475">
    <property type="entry name" value="EPS_sugar_tfrase"/>
</dbReference>
<sequence length="463" mass="53496">MAMKDKKTNNSFEQYKRMVKFTGSAVIVLLELAIYYYVWMNYYNKNMTVAFWRRGNWLIAGEYLALSLVLHRLYGGLKVGIYKYWTLVYSHMISIVGVNAFSYVQVVLFDKKMHNPAALLALTAADFVLVLIWALAFKKLYAVMFPKRKLLLVYGRTPMFHLVNRIDTRDDKYEIAENVSIDMGLERIIKQAEDYDGVIIGDIPARARNQLMKLCYAKNIRSYTVPKISDILLRTSVELNIFDSPLYLSRNDGGLAWDQAVVKRIEDLVVAGLMLLVTSPFFLIIAFLIWNTDKGPVFYTQERLTLDGKVFRIYKFRTMIVDAEKKSGPVKAGEKDPRILPVGRFLRATRMDELPQLLNIIKGDMSLVGPRPERPELARIITKNIPEFEYRLKVKAGLTGYAQVHGRYCTTSYDKLKLDLTYIRNYSIWMDLKLILMTPKVLLMKESTDGFEEGLWEDPALKE</sequence>
<dbReference type="GO" id="GO:0016740">
    <property type="term" value="F:transferase activity"/>
    <property type="evidence" value="ECO:0007669"/>
    <property type="project" value="UniProtKB-KW"/>
</dbReference>
<dbReference type="PANTHER" id="PTHR30576:SF0">
    <property type="entry name" value="UNDECAPRENYL-PHOSPHATE N-ACETYLGALACTOSAMINYL 1-PHOSPHATE TRANSFERASE-RELATED"/>
    <property type="match status" value="1"/>
</dbReference>
<evidence type="ECO:0000259" key="8">
    <source>
        <dbReference type="Pfam" id="PF02397"/>
    </source>
</evidence>
<evidence type="ECO:0000256" key="1">
    <source>
        <dbReference type="ARBA" id="ARBA00004141"/>
    </source>
</evidence>
<evidence type="ECO:0000256" key="7">
    <source>
        <dbReference type="SAM" id="Phobius"/>
    </source>
</evidence>
<feature type="transmembrane region" description="Helical" evidence="7">
    <location>
        <begin position="87"/>
        <end position="106"/>
    </location>
</feature>
<proteinExistence type="inferred from homology"/>
<evidence type="ECO:0000313" key="10">
    <source>
        <dbReference type="Proteomes" id="UP001437460"/>
    </source>
</evidence>
<dbReference type="RefSeq" id="WP_349229952.1">
    <property type="nucleotide sequence ID" value="NZ_JBBMFJ010000026.1"/>
</dbReference>
<evidence type="ECO:0000256" key="4">
    <source>
        <dbReference type="ARBA" id="ARBA00022692"/>
    </source>
</evidence>
<protein>
    <submittedName>
        <fullName evidence="9">Sugar transferase</fullName>
        <ecNumber evidence="9">2.7.8.-</ecNumber>
    </submittedName>
</protein>
<evidence type="ECO:0000256" key="2">
    <source>
        <dbReference type="ARBA" id="ARBA00006464"/>
    </source>
</evidence>
<keyword evidence="3 9" id="KW-0808">Transferase</keyword>
<comment type="similarity">
    <text evidence="2">Belongs to the bacterial sugar transferase family.</text>
</comment>
<evidence type="ECO:0000256" key="6">
    <source>
        <dbReference type="ARBA" id="ARBA00023136"/>
    </source>
</evidence>